<feature type="domain" description="Major facilitator superfamily (MFS) profile" evidence="8">
    <location>
        <begin position="33"/>
        <end position="500"/>
    </location>
</feature>
<dbReference type="Proteomes" id="UP000622797">
    <property type="component" value="Unassembled WGS sequence"/>
</dbReference>
<dbReference type="PANTHER" id="PTHR23502">
    <property type="entry name" value="MAJOR FACILITATOR SUPERFAMILY"/>
    <property type="match status" value="1"/>
</dbReference>
<evidence type="ECO:0000256" key="2">
    <source>
        <dbReference type="ARBA" id="ARBA00022692"/>
    </source>
</evidence>
<keyword evidence="5" id="KW-0325">Glycoprotein</keyword>
<dbReference type="GO" id="GO:0022857">
    <property type="term" value="F:transmembrane transporter activity"/>
    <property type="evidence" value="ECO:0007669"/>
    <property type="project" value="InterPro"/>
</dbReference>
<keyword evidence="10" id="KW-1185">Reference proteome</keyword>
<dbReference type="AlphaFoldDB" id="A0A8H4T1E4"/>
<comment type="caution">
    <text evidence="9">The sequence shown here is derived from an EMBL/GenBank/DDBJ whole genome shotgun (WGS) entry which is preliminary data.</text>
</comment>
<evidence type="ECO:0000256" key="7">
    <source>
        <dbReference type="SAM" id="Phobius"/>
    </source>
</evidence>
<feature type="transmembrane region" description="Helical" evidence="7">
    <location>
        <begin position="101"/>
        <end position="120"/>
    </location>
</feature>
<dbReference type="InterPro" id="IPR020846">
    <property type="entry name" value="MFS_dom"/>
</dbReference>
<dbReference type="InterPro" id="IPR011701">
    <property type="entry name" value="MFS"/>
</dbReference>
<feature type="transmembrane region" description="Helical" evidence="7">
    <location>
        <begin position="293"/>
        <end position="315"/>
    </location>
</feature>
<feature type="compositionally biased region" description="Polar residues" evidence="6">
    <location>
        <begin position="426"/>
        <end position="435"/>
    </location>
</feature>
<feature type="transmembrane region" description="Helical" evidence="7">
    <location>
        <begin position="71"/>
        <end position="89"/>
    </location>
</feature>
<evidence type="ECO:0000256" key="3">
    <source>
        <dbReference type="ARBA" id="ARBA00022989"/>
    </source>
</evidence>
<dbReference type="EMBL" id="JABEXW010001008">
    <property type="protein sequence ID" value="KAF4949463.1"/>
    <property type="molecule type" value="Genomic_DNA"/>
</dbReference>
<reference evidence="9" key="2">
    <citation type="submission" date="2020-05" db="EMBL/GenBank/DDBJ databases">
        <authorList>
            <person name="Kim H.-S."/>
            <person name="Proctor R.H."/>
            <person name="Brown D.W."/>
        </authorList>
    </citation>
    <scope>NUCLEOTIDE SEQUENCE</scope>
    <source>
        <strain evidence="9">NRRL 20472</strain>
    </source>
</reference>
<evidence type="ECO:0000256" key="5">
    <source>
        <dbReference type="ARBA" id="ARBA00023180"/>
    </source>
</evidence>
<feature type="transmembrane region" description="Helical" evidence="7">
    <location>
        <begin position="254"/>
        <end position="273"/>
    </location>
</feature>
<dbReference type="PROSITE" id="PS50850">
    <property type="entry name" value="MFS"/>
    <property type="match status" value="1"/>
</dbReference>
<evidence type="ECO:0000313" key="9">
    <source>
        <dbReference type="EMBL" id="KAF4949463.1"/>
    </source>
</evidence>
<dbReference type="SUPFAM" id="SSF103473">
    <property type="entry name" value="MFS general substrate transporter"/>
    <property type="match status" value="1"/>
</dbReference>
<feature type="transmembrane region" description="Helical" evidence="7">
    <location>
        <begin position="189"/>
        <end position="209"/>
    </location>
</feature>
<gene>
    <name evidence="9" type="ORF">FSARC_13475</name>
</gene>
<keyword evidence="4 7" id="KW-0472">Membrane</keyword>
<evidence type="ECO:0000256" key="6">
    <source>
        <dbReference type="SAM" id="MobiDB-lite"/>
    </source>
</evidence>
<evidence type="ECO:0000256" key="1">
    <source>
        <dbReference type="ARBA" id="ARBA00004141"/>
    </source>
</evidence>
<proteinExistence type="predicted"/>
<comment type="subcellular location">
    <subcellularLocation>
        <location evidence="1">Membrane</location>
        <topology evidence="1">Multi-pass membrane protein</topology>
    </subcellularLocation>
</comment>
<feature type="transmembrane region" description="Helical" evidence="7">
    <location>
        <begin position="335"/>
        <end position="354"/>
    </location>
</feature>
<accession>A0A8H4T1E4</accession>
<dbReference type="Pfam" id="PF07690">
    <property type="entry name" value="MFS_1"/>
    <property type="match status" value="1"/>
</dbReference>
<dbReference type="PANTHER" id="PTHR23502:SF74">
    <property type="entry name" value="MAJOR FACILITATOR SUPERFAMILY (MFS) PROFILE DOMAIN-CONTAINING PROTEIN"/>
    <property type="match status" value="1"/>
</dbReference>
<name>A0A8H4T1E4_9HYPO</name>
<protein>
    <recommendedName>
        <fullName evidence="8">Major facilitator superfamily (MFS) profile domain-containing protein</fullName>
    </recommendedName>
</protein>
<dbReference type="OrthoDB" id="5141738at2759"/>
<feature type="region of interest" description="Disordered" evidence="6">
    <location>
        <begin position="426"/>
        <end position="466"/>
    </location>
</feature>
<feature type="transmembrane region" description="Helical" evidence="7">
    <location>
        <begin position="162"/>
        <end position="183"/>
    </location>
</feature>
<feature type="transmembrane region" description="Helical" evidence="7">
    <location>
        <begin position="126"/>
        <end position="150"/>
    </location>
</feature>
<feature type="transmembrane region" description="Helical" evidence="7">
    <location>
        <begin position="366"/>
        <end position="387"/>
    </location>
</feature>
<keyword evidence="2 7" id="KW-0812">Transmembrane</keyword>
<evidence type="ECO:0000256" key="4">
    <source>
        <dbReference type="ARBA" id="ARBA00023136"/>
    </source>
</evidence>
<dbReference type="Gene3D" id="1.20.1250.20">
    <property type="entry name" value="MFS general substrate transporter like domains"/>
    <property type="match status" value="1"/>
</dbReference>
<reference evidence="9" key="1">
    <citation type="journal article" date="2020" name="BMC Genomics">
        <title>Correction to: Identification and distribution of gene clusters required for synthesis of sphingolipid metabolism inhibitors in diverse species of the filamentous fungus Fusarium.</title>
        <authorList>
            <person name="Kim H.S."/>
            <person name="Lohmar J.M."/>
            <person name="Busman M."/>
            <person name="Brown D.W."/>
            <person name="Naumann T.A."/>
            <person name="Divon H.H."/>
            <person name="Lysoe E."/>
            <person name="Uhlig S."/>
            <person name="Proctor R.H."/>
        </authorList>
    </citation>
    <scope>NUCLEOTIDE SEQUENCE</scope>
    <source>
        <strain evidence="9">NRRL 20472</strain>
    </source>
</reference>
<evidence type="ECO:0000313" key="10">
    <source>
        <dbReference type="Proteomes" id="UP000622797"/>
    </source>
</evidence>
<keyword evidence="3 7" id="KW-1133">Transmembrane helix</keyword>
<sequence length="500" mass="53990">MATPPTGDIWHNATCQLPDNKNPLKFSRRKRARVVAAGIAIIANSALGSSLPSGATSEIGKAFSVSGRLQLVLLNSLYMLGFAIGPLIFGPLSEHIGRRPVLIGTYISYMIFTLCCAVSPNFTALLIFRLFCGVAAAAPNAVVGPVFADIFDHPGPRGKATAYYMCATSMVPPLGPIISGYASTSSWRLTFWIGLGIAGVFLPLVVCLPETYVPIIRKKCGMDSGNIEKQQMTLAQELKIIFSRPFVMTVQEPVVLLTSLYLALVYATLYLFFQAYPIIFQGVYGLSYGEVGLTFLPITAGSVAALGLFLCYSSYHSSAMEASAAWAHKIEYRRLPLACAGGPLIIISLFWLGWTSYPNIHPAVPSMSGLFFGAGYLVEFMALLNYITDAYRQYSASAQAAASTMRSITAVVLPLAAPKIKIHKMTPTQPETNELSEVRQPQPLETQQPKAHNTMDPQKAPETEEPSLNLRGGGACDGRLCGIIPCPIPVNCWIIPCPCC</sequence>
<evidence type="ECO:0000259" key="8">
    <source>
        <dbReference type="PROSITE" id="PS50850"/>
    </source>
</evidence>
<dbReference type="GO" id="GO:0005886">
    <property type="term" value="C:plasma membrane"/>
    <property type="evidence" value="ECO:0007669"/>
    <property type="project" value="TreeGrafter"/>
</dbReference>
<dbReference type="InterPro" id="IPR036259">
    <property type="entry name" value="MFS_trans_sf"/>
</dbReference>
<feature type="transmembrane region" description="Helical" evidence="7">
    <location>
        <begin position="34"/>
        <end position="51"/>
    </location>
</feature>
<organism evidence="9 10">
    <name type="scientific">Fusarium sarcochroum</name>
    <dbReference type="NCBI Taxonomy" id="1208366"/>
    <lineage>
        <taxon>Eukaryota</taxon>
        <taxon>Fungi</taxon>
        <taxon>Dikarya</taxon>
        <taxon>Ascomycota</taxon>
        <taxon>Pezizomycotina</taxon>
        <taxon>Sordariomycetes</taxon>
        <taxon>Hypocreomycetidae</taxon>
        <taxon>Hypocreales</taxon>
        <taxon>Nectriaceae</taxon>
        <taxon>Fusarium</taxon>
        <taxon>Fusarium lateritium species complex</taxon>
    </lineage>
</organism>